<gene>
    <name evidence="1" type="ORF">N7498_000290</name>
</gene>
<comment type="caution">
    <text evidence="1">The sequence shown here is derived from an EMBL/GenBank/DDBJ whole genome shotgun (WGS) entry which is preliminary data.</text>
</comment>
<reference evidence="1" key="1">
    <citation type="submission" date="2022-12" db="EMBL/GenBank/DDBJ databases">
        <authorList>
            <person name="Petersen C."/>
        </authorList>
    </citation>
    <scope>NUCLEOTIDE SEQUENCE</scope>
    <source>
        <strain evidence="1">IBT 15544</strain>
    </source>
</reference>
<accession>A0A9W9NE42</accession>
<dbReference type="SUPFAM" id="SSF81383">
    <property type="entry name" value="F-box domain"/>
    <property type="match status" value="1"/>
</dbReference>
<sequence length="742" mass="83314">MPRFDVYCVICGAPHSVRWFCPEGWVTEEDLPFLSQMSWLGNTSRILGENHHASSTNKVFISGPATYVDAGVFKVEPGTDPNFPTENQVQYRNGRARIKVFDYERSIDFAIPIHEPCYQLLKKVLIQWGLQRTAHDVDNGILYKTLMKFADEASDDRTRLTRMNYGENSGEFDAVLSRSADSEHILLNPMESSKLVEYFQQPLLPMRDQQNRYPPRTGSEDFSGCGDPFANLAPELLFLIMIRLPVVSLEALRHASPAAARLDLDSGFWKQKVRHNMPWIFDLPEEANDRPGHKIDWLRVYTDLENASELDGEGAYIGVLKNRRRIWETCEDIAGAFEKLQKENSNHKNREKDSIVENAVTSLMQPFARPLPACLETVSLPFVKNISDIQQNLPLLSFFWSKEGILSGLGRCDNLEKEKRPEQTIGHEDRFDVRDDVKIKHGDWIAGFVLSFRDEYKGEGTVEKEIVGVKIHFLSGMSHQLGNPTPILKIFHARDNLLLVGIMAQLTMEGQIVSLSLLQAPASNLCPHSEELGRRQSQILYAHSNIGSKMWKNELPPQDIIAGEVSLVQFTPSLPVPTDPVAMEALVFGKDESELAAITEIIGDTQLQGIKIRYSDRPPKSIGPHSGSLLDSQPQSIKIDGQGGERIIALEGVFGIEWLNALRFVTNRNRSLVLGHNHIAMQNKLYPPGEGMVLRGVYGAWAETMYEEVLFEAVGGLFSLASPQFPSLDVHEPEVLGFGLDG</sequence>
<protein>
    <recommendedName>
        <fullName evidence="3">F-box domain-containing protein</fullName>
    </recommendedName>
</protein>
<dbReference type="GeneID" id="83174653"/>
<name>A0A9W9NE42_9EURO</name>
<dbReference type="AlphaFoldDB" id="A0A9W9NE42"/>
<evidence type="ECO:0000313" key="1">
    <source>
        <dbReference type="EMBL" id="KAJ5218191.1"/>
    </source>
</evidence>
<dbReference type="Gene3D" id="2.100.10.30">
    <property type="entry name" value="Jacalin-like lectin domain"/>
    <property type="match status" value="1"/>
</dbReference>
<dbReference type="SUPFAM" id="SSF51101">
    <property type="entry name" value="Mannose-binding lectins"/>
    <property type="match status" value="1"/>
</dbReference>
<evidence type="ECO:0008006" key="3">
    <source>
        <dbReference type="Google" id="ProtNLM"/>
    </source>
</evidence>
<organism evidence="1 2">
    <name type="scientific">Penicillium cinerascens</name>
    <dbReference type="NCBI Taxonomy" id="70096"/>
    <lineage>
        <taxon>Eukaryota</taxon>
        <taxon>Fungi</taxon>
        <taxon>Dikarya</taxon>
        <taxon>Ascomycota</taxon>
        <taxon>Pezizomycotina</taxon>
        <taxon>Eurotiomycetes</taxon>
        <taxon>Eurotiomycetidae</taxon>
        <taxon>Eurotiales</taxon>
        <taxon>Aspergillaceae</taxon>
        <taxon>Penicillium</taxon>
    </lineage>
</organism>
<proteinExistence type="predicted"/>
<keyword evidence="2" id="KW-1185">Reference proteome</keyword>
<reference evidence="1" key="2">
    <citation type="journal article" date="2023" name="IMA Fungus">
        <title>Comparative genomic study of the Penicillium genus elucidates a diverse pangenome and 15 lateral gene transfer events.</title>
        <authorList>
            <person name="Petersen C."/>
            <person name="Sorensen T."/>
            <person name="Nielsen M.R."/>
            <person name="Sondergaard T.E."/>
            <person name="Sorensen J.L."/>
            <person name="Fitzpatrick D.A."/>
            <person name="Frisvad J.C."/>
            <person name="Nielsen K.L."/>
        </authorList>
    </citation>
    <scope>NUCLEOTIDE SEQUENCE</scope>
    <source>
        <strain evidence="1">IBT 15544</strain>
    </source>
</reference>
<dbReference type="InterPro" id="IPR036404">
    <property type="entry name" value="Jacalin-like_lectin_dom_sf"/>
</dbReference>
<dbReference type="InterPro" id="IPR036047">
    <property type="entry name" value="F-box-like_dom_sf"/>
</dbReference>
<dbReference type="RefSeq" id="XP_058312764.1">
    <property type="nucleotide sequence ID" value="XM_058447353.1"/>
</dbReference>
<dbReference type="EMBL" id="JAPQKR010000004">
    <property type="protein sequence ID" value="KAJ5218191.1"/>
    <property type="molecule type" value="Genomic_DNA"/>
</dbReference>
<dbReference type="Proteomes" id="UP001150904">
    <property type="component" value="Unassembled WGS sequence"/>
</dbReference>
<dbReference type="OrthoDB" id="9984533at2759"/>
<evidence type="ECO:0000313" key="2">
    <source>
        <dbReference type="Proteomes" id="UP001150904"/>
    </source>
</evidence>